<dbReference type="InterPro" id="IPR036654">
    <property type="entry name" value="DNA_pol_III_psi_sf"/>
</dbReference>
<comment type="function">
    <text evidence="1">Part of the beta sliding clamp loading complex, which hydrolyzes ATP to load the beta clamp onto primed DNA to form the DNA replication pre-initiation complex. DNA polymerase III is a complex, multichain enzyme responsible for most of the replicative synthesis in bacteria. This DNA polymerase also exhibits 3' to 5' exonuclease activity.</text>
</comment>
<dbReference type="InterPro" id="IPR018382">
    <property type="entry name" value="DNA_pol_III_psi_subgr"/>
</dbReference>
<keyword evidence="1" id="KW-0808">Transferase</keyword>
<evidence type="ECO:0000256" key="1">
    <source>
        <dbReference type="PIRNR" id="PIRNR029225"/>
    </source>
</evidence>
<keyword evidence="1" id="KW-0239">DNA-directed DNA polymerase</keyword>
<comment type="caution">
    <text evidence="2">The sequence shown here is derived from an EMBL/GenBank/DDBJ whole genome shotgun (WGS) entry which is preliminary data.</text>
</comment>
<keyword evidence="1" id="KW-0235">DNA replication</keyword>
<dbReference type="Pfam" id="PF03603">
    <property type="entry name" value="DNA_III_psi"/>
    <property type="match status" value="1"/>
</dbReference>
<dbReference type="PIRSF" id="PIRSF029225">
    <property type="entry name" value="DNA_pol_III_psi"/>
    <property type="match status" value="1"/>
</dbReference>
<dbReference type="GO" id="GO:0008408">
    <property type="term" value="F:3'-5' exonuclease activity"/>
    <property type="evidence" value="ECO:0007669"/>
    <property type="project" value="InterPro"/>
</dbReference>
<dbReference type="SUPFAM" id="SSF102220">
    <property type="entry name" value="DNA polymerase III psi subunit"/>
    <property type="match status" value="1"/>
</dbReference>
<evidence type="ECO:0000313" key="2">
    <source>
        <dbReference type="EMBL" id="TKK17625.1"/>
    </source>
</evidence>
<dbReference type="NCBIfam" id="TIGR00664">
    <property type="entry name" value="DNA_III_psi"/>
    <property type="match status" value="1"/>
</dbReference>
<sequence>MTSRRDWQLQQLGITQWALRRPTALQGEIAISIPAHVRLVMVGEELPALNEILIGDVLRSLKLTPDQVLQLTPERVAMLPPDSRCNSWRMGDVDEISLEGGQICSPALEELKANPKARSALWRQICEYEHNFFPHDGRSDDGVRD</sequence>
<keyword evidence="1" id="KW-0548">Nucleotidyltransferase</keyword>
<accession>A0AB38P2J8</accession>
<dbReference type="Gene3D" id="3.40.50.10220">
    <property type="entry name" value="DNA polymerase III, psi subunit"/>
    <property type="match status" value="1"/>
</dbReference>
<organism evidence="2 3">
    <name type="scientific">Enterobacter cancerogenus</name>
    <dbReference type="NCBI Taxonomy" id="69218"/>
    <lineage>
        <taxon>Bacteria</taxon>
        <taxon>Pseudomonadati</taxon>
        <taxon>Pseudomonadota</taxon>
        <taxon>Gammaproteobacteria</taxon>
        <taxon>Enterobacterales</taxon>
        <taxon>Enterobacteriaceae</taxon>
        <taxon>Enterobacter</taxon>
        <taxon>Enterobacter cloacae complex</taxon>
    </lineage>
</organism>
<reference evidence="2 3" key="1">
    <citation type="journal article" date="2019" name="Sci. Rep.">
        <title>Differences in resource use lead to coexistence of seed-transmitted microbial populations.</title>
        <authorList>
            <person name="Torres-Cortes G."/>
            <person name="Garcia B.J."/>
            <person name="Compant S."/>
            <person name="Rezki S."/>
            <person name="Jones P."/>
            <person name="Preveaux A."/>
            <person name="Briand M."/>
            <person name="Roulet A."/>
            <person name="Bouchez O."/>
            <person name="Jacobson D."/>
            <person name="Barret M."/>
        </authorList>
    </citation>
    <scope>NUCLEOTIDE SEQUENCE [LARGE SCALE GENOMIC DNA]</scope>
    <source>
        <strain evidence="2 3">CFBP13530</strain>
    </source>
</reference>
<dbReference type="Proteomes" id="UP000306327">
    <property type="component" value="Unassembled WGS sequence"/>
</dbReference>
<dbReference type="AlphaFoldDB" id="A0AB38P2J8"/>
<gene>
    <name evidence="2" type="ORF">EcCFBP13530_14805</name>
</gene>
<dbReference type="EMBL" id="QGAL01000004">
    <property type="protein sequence ID" value="TKK17625.1"/>
    <property type="molecule type" value="Genomic_DNA"/>
</dbReference>
<proteinExistence type="predicted"/>
<evidence type="ECO:0000313" key="3">
    <source>
        <dbReference type="Proteomes" id="UP000306327"/>
    </source>
</evidence>
<name>A0AB38P2J8_9ENTR</name>
<dbReference type="NCBIfam" id="NF005336">
    <property type="entry name" value="PRK06856.1-2"/>
    <property type="match status" value="1"/>
</dbReference>
<dbReference type="GO" id="GO:0003887">
    <property type="term" value="F:DNA-directed DNA polymerase activity"/>
    <property type="evidence" value="ECO:0007669"/>
    <property type="project" value="UniProtKB-KW"/>
</dbReference>
<dbReference type="InterPro" id="IPR004615">
    <property type="entry name" value="DNA_pol_III_psi"/>
</dbReference>
<dbReference type="GO" id="GO:0006260">
    <property type="term" value="P:DNA replication"/>
    <property type="evidence" value="ECO:0007669"/>
    <property type="project" value="UniProtKB-KW"/>
</dbReference>
<protein>
    <recommendedName>
        <fullName evidence="1">DNA polymerase III subunit psi</fullName>
    </recommendedName>
</protein>
<dbReference type="RefSeq" id="WP_102891472.1">
    <property type="nucleotide sequence ID" value="NZ_CP082280.1"/>
</dbReference>